<dbReference type="Proteomes" id="UP000727056">
    <property type="component" value="Unassembled WGS sequence"/>
</dbReference>
<comment type="caution">
    <text evidence="1">The sequence shown here is derived from an EMBL/GenBank/DDBJ whole genome shotgun (WGS) entry which is preliminary data.</text>
</comment>
<sequence length="65" mass="6541">MIGKSGKFNDAPFVAGSVVTTTSEQIASAQRTVAASARDAGDAALLLTALGIRHRVDSTPEGIAA</sequence>
<protein>
    <submittedName>
        <fullName evidence="1">Uncharacterized protein</fullName>
    </submittedName>
</protein>
<keyword evidence="2" id="KW-1185">Reference proteome</keyword>
<gene>
    <name evidence="1" type="ORF">HCN52_04370</name>
</gene>
<accession>A0ABX1C4P4</accession>
<dbReference type="EMBL" id="JAAVJC010000018">
    <property type="protein sequence ID" value="NJQ14190.1"/>
    <property type="molecule type" value="Genomic_DNA"/>
</dbReference>
<name>A0ABX1C4P4_9ACTN</name>
<proteinExistence type="predicted"/>
<evidence type="ECO:0000313" key="2">
    <source>
        <dbReference type="Proteomes" id="UP000727056"/>
    </source>
</evidence>
<dbReference type="RefSeq" id="WP_168087023.1">
    <property type="nucleotide sequence ID" value="NZ_BHZH01000018.1"/>
</dbReference>
<organism evidence="1 2">
    <name type="scientific">Streptomyces bohaiensis</name>
    <dbReference type="NCBI Taxonomy" id="1431344"/>
    <lineage>
        <taxon>Bacteria</taxon>
        <taxon>Bacillati</taxon>
        <taxon>Actinomycetota</taxon>
        <taxon>Actinomycetes</taxon>
        <taxon>Kitasatosporales</taxon>
        <taxon>Streptomycetaceae</taxon>
        <taxon>Streptomyces</taxon>
    </lineage>
</organism>
<reference evidence="1 2" key="1">
    <citation type="submission" date="2020-03" db="EMBL/GenBank/DDBJ databases">
        <title>Draft genome of Streptomyces sp. ventii, isolated from the Axial Seamount in the Pacific Ocean, and resequencing of the two type strains Streptomyces lonarensis strain NCL 716 and Streptomyces bohaiensis strain 11A07.</title>
        <authorList>
            <person name="Loughran R.M."/>
            <person name="Pfannmuller K.M."/>
            <person name="Wasson B.J."/>
            <person name="Deadmond M.C."/>
            <person name="Paddock B.E."/>
            <person name="Koyack M.J."/>
            <person name="Gallegos D.A."/>
            <person name="Mitchell E.A."/>
            <person name="Ushijima B."/>
            <person name="Saw J.H."/>
            <person name="Mcphail K.L."/>
            <person name="Videau P."/>
        </authorList>
    </citation>
    <scope>NUCLEOTIDE SEQUENCE [LARGE SCALE GENOMIC DNA]</scope>
    <source>
        <strain evidence="1 2">11A07</strain>
    </source>
</reference>
<evidence type="ECO:0000313" key="1">
    <source>
        <dbReference type="EMBL" id="NJQ14190.1"/>
    </source>
</evidence>